<evidence type="ECO:0000313" key="2">
    <source>
        <dbReference type="Proteomes" id="UP000093514"/>
    </source>
</evidence>
<gene>
    <name evidence="1" type="ORF">U472_08290</name>
</gene>
<comment type="caution">
    <text evidence="1">The sequence shown here is derived from an EMBL/GenBank/DDBJ whole genome shotgun (WGS) entry which is preliminary data.</text>
</comment>
<reference evidence="1 2" key="2">
    <citation type="submission" date="2016-08" db="EMBL/GenBank/DDBJ databases">
        <title>Orenia metallireducens sp. nov. strain Z6, a Novel Metal-reducing Firmicute from the Deep Subsurface.</title>
        <authorList>
            <person name="Maxim B.I."/>
            <person name="Kenneth K."/>
            <person name="Flynn T.M."/>
            <person name="Oloughlin E.J."/>
            <person name="Locke R.A."/>
            <person name="Weber J.R."/>
            <person name="Egan S.M."/>
            <person name="Mackie R.I."/>
            <person name="Cann I.K."/>
        </authorList>
    </citation>
    <scope>NUCLEOTIDE SEQUENCE [LARGE SCALE GENOMIC DNA]</scope>
    <source>
        <strain evidence="1 2">Z6</strain>
    </source>
</reference>
<proteinExistence type="predicted"/>
<dbReference type="AlphaFoldDB" id="A0A1C0A8Z5"/>
<protein>
    <recommendedName>
        <fullName evidence="3">DUF4157 domain-containing protein</fullName>
    </recommendedName>
</protein>
<dbReference type="EMBL" id="LWDV01000009">
    <property type="protein sequence ID" value="OCL26726.1"/>
    <property type="molecule type" value="Genomic_DNA"/>
</dbReference>
<evidence type="ECO:0008006" key="3">
    <source>
        <dbReference type="Google" id="ProtNLM"/>
    </source>
</evidence>
<organism evidence="1 2">
    <name type="scientific">Orenia metallireducens</name>
    <dbReference type="NCBI Taxonomy" id="1413210"/>
    <lineage>
        <taxon>Bacteria</taxon>
        <taxon>Bacillati</taxon>
        <taxon>Bacillota</taxon>
        <taxon>Clostridia</taxon>
        <taxon>Halanaerobiales</taxon>
        <taxon>Halobacteroidaceae</taxon>
        <taxon>Orenia</taxon>
    </lineage>
</organism>
<name>A0A1C0A8Z5_9FIRM</name>
<keyword evidence="2" id="KW-1185">Reference proteome</keyword>
<sequence length="107" mass="12315">MQLRHVKKTAKKAGIGLKGVKVKIVRDPDLMGRDLYGYAGGNRIQLYPDAFSSRENLVKTLGHERMHIYQESIFGKPKDTTTLNKFEKAAYGSEEMWWDHYLNNKGK</sequence>
<reference evidence="2" key="1">
    <citation type="submission" date="2016-07" db="EMBL/GenBank/DDBJ databases">
        <authorList>
            <person name="Florea S."/>
            <person name="Webb J.S."/>
            <person name="Jaromczyk J."/>
            <person name="Schardl C.L."/>
        </authorList>
    </citation>
    <scope>NUCLEOTIDE SEQUENCE [LARGE SCALE GENOMIC DNA]</scope>
    <source>
        <strain evidence="2">Z6</strain>
    </source>
</reference>
<accession>A0A1C0A8Z5</accession>
<evidence type="ECO:0000313" key="1">
    <source>
        <dbReference type="EMBL" id="OCL26726.1"/>
    </source>
</evidence>
<dbReference type="Proteomes" id="UP000093514">
    <property type="component" value="Unassembled WGS sequence"/>
</dbReference>